<dbReference type="PANTHER" id="PTHR13799">
    <property type="entry name" value="NGG1 INTERACTING FACTOR 3"/>
    <property type="match status" value="1"/>
</dbReference>
<feature type="binding site" evidence="3">
    <location>
        <position position="65"/>
    </location>
    <ligand>
        <name>a divalent metal cation</name>
        <dbReference type="ChEBI" id="CHEBI:60240"/>
        <label>1</label>
    </ligand>
</feature>
<dbReference type="GO" id="GO:0005737">
    <property type="term" value="C:cytoplasm"/>
    <property type="evidence" value="ECO:0007669"/>
    <property type="project" value="TreeGrafter"/>
</dbReference>
<sequence length="253" mass="26648">MHLDEFSARLDDRLRTDAFADLDASANGLQVDAPTDVDHAAFAVDAAVETADRAVEVGADVLVVHHGLFWGDFDRATGARYDRLAPFFEHDVGLYAAHLPLDGHPDLGNAAGVTDALELGEQEPFAALGAEHIGVAGIAPEGFTPDGLRAALADACGPKNGVQHLDFGPDTVERVAVATGSAADWFDEAVAWGADAFVTGEGKQQVYHEAKEAGIHVYLAGHYATETFGVRSVGTLAGEWGIETTFIDRPTGL</sequence>
<dbReference type="PATRIC" id="fig|1132509.6.peg.3556"/>
<reference evidence="4 5" key="1">
    <citation type="journal article" date="2014" name="PLoS Genet.">
        <title>Phylogenetically driven sequencing of extremely halophilic archaea reveals strategies for static and dynamic osmo-response.</title>
        <authorList>
            <person name="Becker E.A."/>
            <person name="Seitzer P.M."/>
            <person name="Tritt A."/>
            <person name="Larsen D."/>
            <person name="Krusor M."/>
            <person name="Yao A.I."/>
            <person name="Wu D."/>
            <person name="Madern D."/>
            <person name="Eisen J.A."/>
            <person name="Darling A.E."/>
            <person name="Facciotti M.T."/>
        </authorList>
    </citation>
    <scope>NUCLEOTIDE SEQUENCE [LARGE SCALE GENOMIC DNA]</scope>
    <source>
        <strain evidence="4 5">100A6</strain>
    </source>
</reference>
<feature type="binding site" evidence="3">
    <location>
        <position position="222"/>
    </location>
    <ligand>
        <name>a divalent metal cation</name>
        <dbReference type="ChEBI" id="CHEBI:60240"/>
        <label>1</label>
    </ligand>
</feature>
<dbReference type="RefSeq" id="WP_007695396.1">
    <property type="nucleotide sequence ID" value="NZ_AJRK01000406.1"/>
</dbReference>
<dbReference type="AlphaFoldDB" id="M0LT81"/>
<dbReference type="InterPro" id="IPR036069">
    <property type="entry name" value="DUF34/NIF3_sf"/>
</dbReference>
<protein>
    <submittedName>
        <fullName evidence="4">Putative hydrolase-oxidase</fullName>
    </submittedName>
</protein>
<dbReference type="Pfam" id="PF01784">
    <property type="entry name" value="DUF34_NIF3"/>
    <property type="match status" value="1"/>
</dbReference>
<dbReference type="GO" id="GO:0016787">
    <property type="term" value="F:hydrolase activity"/>
    <property type="evidence" value="ECO:0007669"/>
    <property type="project" value="UniProtKB-KW"/>
</dbReference>
<keyword evidence="2 3" id="KW-0479">Metal-binding</keyword>
<evidence type="ECO:0000313" key="4">
    <source>
        <dbReference type="EMBL" id="EMA36636.1"/>
    </source>
</evidence>
<evidence type="ECO:0000256" key="2">
    <source>
        <dbReference type="ARBA" id="ARBA00022723"/>
    </source>
</evidence>
<feature type="binding site" evidence="3">
    <location>
        <position position="66"/>
    </location>
    <ligand>
        <name>a divalent metal cation</name>
        <dbReference type="ChEBI" id="CHEBI:60240"/>
        <label>1</label>
    </ligand>
</feature>
<name>M0LT81_9EURY</name>
<evidence type="ECO:0000313" key="5">
    <source>
        <dbReference type="Proteomes" id="UP000011566"/>
    </source>
</evidence>
<evidence type="ECO:0000256" key="3">
    <source>
        <dbReference type="PIRSR" id="PIRSR602678-1"/>
    </source>
</evidence>
<gene>
    <name evidence="4" type="ORF">C447_15301</name>
</gene>
<dbReference type="Gene3D" id="3.40.1390.30">
    <property type="entry name" value="NIF3 (NGG1p interacting factor 3)-like"/>
    <property type="match status" value="2"/>
</dbReference>
<dbReference type="Proteomes" id="UP000011566">
    <property type="component" value="Unassembled WGS sequence"/>
</dbReference>
<feature type="binding site" evidence="3">
    <location>
        <position position="226"/>
    </location>
    <ligand>
        <name>a divalent metal cation</name>
        <dbReference type="ChEBI" id="CHEBI:60240"/>
        <label>1</label>
    </ligand>
</feature>
<dbReference type="SUPFAM" id="SSF102705">
    <property type="entry name" value="NIF3 (NGG1p interacting factor 3)-like"/>
    <property type="match status" value="1"/>
</dbReference>
<dbReference type="OrthoDB" id="85198at2157"/>
<dbReference type="EMBL" id="AOMB01000041">
    <property type="protein sequence ID" value="EMA36636.1"/>
    <property type="molecule type" value="Genomic_DNA"/>
</dbReference>
<comment type="caution">
    <text evidence="4">The sequence shown here is derived from an EMBL/GenBank/DDBJ whole genome shotgun (WGS) entry which is preliminary data.</text>
</comment>
<organism evidence="4 5">
    <name type="scientific">Halococcus hamelinensis 100A6</name>
    <dbReference type="NCBI Taxonomy" id="1132509"/>
    <lineage>
        <taxon>Archaea</taxon>
        <taxon>Methanobacteriati</taxon>
        <taxon>Methanobacteriota</taxon>
        <taxon>Stenosarchaea group</taxon>
        <taxon>Halobacteria</taxon>
        <taxon>Halobacteriales</taxon>
        <taxon>Halococcaceae</taxon>
        <taxon>Halococcus</taxon>
    </lineage>
</organism>
<dbReference type="InterPro" id="IPR002678">
    <property type="entry name" value="DUF34/NIF3"/>
</dbReference>
<dbReference type="eggNOG" id="arCOG04454">
    <property type="taxonomic scope" value="Archaea"/>
</dbReference>
<evidence type="ECO:0000256" key="1">
    <source>
        <dbReference type="ARBA" id="ARBA00006964"/>
    </source>
</evidence>
<proteinExistence type="inferred from homology"/>
<dbReference type="NCBIfam" id="TIGR00486">
    <property type="entry name" value="YbgI_SA1388"/>
    <property type="match status" value="1"/>
</dbReference>
<feature type="binding site" evidence="3">
    <location>
        <position position="102"/>
    </location>
    <ligand>
        <name>a divalent metal cation</name>
        <dbReference type="ChEBI" id="CHEBI:60240"/>
        <label>1</label>
    </ligand>
</feature>
<dbReference type="GO" id="GO:0046872">
    <property type="term" value="F:metal ion binding"/>
    <property type="evidence" value="ECO:0007669"/>
    <property type="project" value="UniProtKB-KW"/>
</dbReference>
<comment type="similarity">
    <text evidence="1">Belongs to the GTP cyclohydrolase I type 2/NIF3 family.</text>
</comment>
<keyword evidence="5" id="KW-1185">Reference proteome</keyword>
<keyword evidence="4" id="KW-0378">Hydrolase</keyword>
<accession>M0LT81</accession>
<dbReference type="PANTHER" id="PTHR13799:SF14">
    <property type="entry name" value="GTP CYCLOHYDROLASE 1 TYPE 2 HOMOLOG"/>
    <property type="match status" value="1"/>
</dbReference>